<comment type="pathway">
    <text evidence="2">Nitrogen metabolism; (S)-allantoin degradation; (S)-ureidoglycolate from allantoate (aminidohydrolase route): step 1/1.</text>
</comment>
<name>A0A7I9WJZ8_9MYCO</name>
<dbReference type="Pfam" id="PF03561">
    <property type="entry name" value="Allantoicase"/>
    <property type="match status" value="2"/>
</dbReference>
<protein>
    <recommendedName>
        <fullName evidence="2">Probable allantoicase</fullName>
        <ecNumber evidence="2">3.5.3.4</ecNumber>
    </recommendedName>
    <alternativeName>
        <fullName evidence="2">Allantoate amidinohydrolase</fullName>
    </alternativeName>
</protein>
<dbReference type="RefSeq" id="WP_193489007.1">
    <property type="nucleotide sequence ID" value="NZ_BAAAMC010000024.1"/>
</dbReference>
<dbReference type="GO" id="GO:0000256">
    <property type="term" value="P:allantoin catabolic process"/>
    <property type="evidence" value="ECO:0007669"/>
    <property type="project" value="UniProtKB-UniRule"/>
</dbReference>
<dbReference type="PANTHER" id="PTHR12045:SF3">
    <property type="entry name" value="INACTIVE ALLANTOICASE-RELATED"/>
    <property type="match status" value="1"/>
</dbReference>
<dbReference type="GO" id="GO:0004037">
    <property type="term" value="F:allantoicase activity"/>
    <property type="evidence" value="ECO:0007669"/>
    <property type="project" value="UniProtKB-UniRule"/>
</dbReference>
<comment type="similarity">
    <text evidence="1 2">Belongs to the allantoicase family.</text>
</comment>
<dbReference type="GO" id="GO:0006144">
    <property type="term" value="P:purine nucleobase metabolic process"/>
    <property type="evidence" value="ECO:0007669"/>
    <property type="project" value="UniProtKB-KW"/>
</dbReference>
<sequence length="393" mass="42857">MSTPAPHLPDLAARLLGGTVMAASDEGFGEKENLLNPEPVKFVPGSFGPRGEIVDGWETRRRRTDGDDWAVIRLGTPGIIRSVDVDTTSFTGNQPVGCRVEACGVEGYPSPDDLLDVDWQQIVDDSPLAPDQSNVFAVQSDTRFTHVRLTMWPDGGVGRLRIHGEPVTDPRDFDLGTLDLASPRYGAAIIDSSDGFYSPARSLNRPDMARTMGDGWETRRNRDRAADWVLFELAAHTRVHALVIDTAYFRYNASAAVMVESADQHGDSAWTQLLAHTALQPDTRHVFRFTDTAEELPLATHLRLHALPDGGLSRVRVLGTASRYGRWLAAQRWWNALPASQAVSVLRATGLSQTAAADLTSARPVLDPAALDGDPSTRAALRRILTGPADRQP</sequence>
<dbReference type="SUPFAM" id="SSF49785">
    <property type="entry name" value="Galactose-binding domain-like"/>
    <property type="match status" value="2"/>
</dbReference>
<dbReference type="InterPro" id="IPR008979">
    <property type="entry name" value="Galactose-bd-like_sf"/>
</dbReference>
<accession>A0A7I9WJZ8</accession>
<comment type="caution">
    <text evidence="4">The sequence shown here is derived from an EMBL/GenBank/DDBJ whole genome shotgun (WGS) entry which is preliminary data.</text>
</comment>
<dbReference type="InterPro" id="IPR015908">
    <property type="entry name" value="Allantoicase_dom"/>
</dbReference>
<dbReference type="Proteomes" id="UP000465241">
    <property type="component" value="Unassembled WGS sequence"/>
</dbReference>
<dbReference type="NCBIfam" id="TIGR02961">
    <property type="entry name" value="allantoicase"/>
    <property type="match status" value="1"/>
</dbReference>
<dbReference type="UniPathway" id="UPA00395">
    <property type="reaction ID" value="UER00654"/>
</dbReference>
<evidence type="ECO:0000313" key="4">
    <source>
        <dbReference type="EMBL" id="GFG58004.1"/>
    </source>
</evidence>
<evidence type="ECO:0000256" key="1">
    <source>
        <dbReference type="ARBA" id="ARBA00009242"/>
    </source>
</evidence>
<evidence type="ECO:0000313" key="5">
    <source>
        <dbReference type="Proteomes" id="UP000465241"/>
    </source>
</evidence>
<dbReference type="HAMAP" id="MF_00813">
    <property type="entry name" value="Allantoicase"/>
    <property type="match status" value="1"/>
</dbReference>
<feature type="domain" description="Allantoicase" evidence="3">
    <location>
        <begin position="17"/>
        <end position="166"/>
    </location>
</feature>
<proteinExistence type="inferred from homology"/>
<evidence type="ECO:0000259" key="3">
    <source>
        <dbReference type="Pfam" id="PF03561"/>
    </source>
</evidence>
<comment type="catalytic activity">
    <reaction evidence="2">
        <text>allantoate + H2O = (S)-ureidoglycolate + urea</text>
        <dbReference type="Rhea" id="RHEA:11016"/>
        <dbReference type="ChEBI" id="CHEBI:15377"/>
        <dbReference type="ChEBI" id="CHEBI:16199"/>
        <dbReference type="ChEBI" id="CHEBI:17536"/>
        <dbReference type="ChEBI" id="CHEBI:57296"/>
        <dbReference type="EC" id="3.5.3.4"/>
    </reaction>
</comment>
<keyword evidence="2" id="KW-0378">Hydrolase</keyword>
<reference evidence="4 5" key="1">
    <citation type="journal article" date="2019" name="Emerg. Microbes Infect.">
        <title>Comprehensive subspecies identification of 175 nontuberculous mycobacteria species based on 7547 genomic profiles.</title>
        <authorList>
            <person name="Matsumoto Y."/>
            <person name="Kinjo T."/>
            <person name="Motooka D."/>
            <person name="Nabeya D."/>
            <person name="Jung N."/>
            <person name="Uechi K."/>
            <person name="Horii T."/>
            <person name="Iida T."/>
            <person name="Fujita J."/>
            <person name="Nakamura S."/>
        </authorList>
    </citation>
    <scope>NUCLEOTIDE SEQUENCE [LARGE SCALE GENOMIC DNA]</scope>
    <source>
        <strain evidence="4 5">JCM 13392</strain>
    </source>
</reference>
<dbReference type="PIRSF" id="PIRSF016516">
    <property type="entry name" value="Allantoicase"/>
    <property type="match status" value="1"/>
</dbReference>
<dbReference type="EC" id="3.5.3.4" evidence="2"/>
<feature type="domain" description="Allantoicase" evidence="3">
    <location>
        <begin position="186"/>
        <end position="321"/>
    </location>
</feature>
<keyword evidence="2" id="KW-0659">Purine metabolism</keyword>
<dbReference type="AlphaFoldDB" id="A0A7I9WJZ8"/>
<evidence type="ECO:0000256" key="2">
    <source>
        <dbReference type="HAMAP-Rule" id="MF_00813"/>
    </source>
</evidence>
<keyword evidence="5" id="KW-1185">Reference proteome</keyword>
<dbReference type="PANTHER" id="PTHR12045">
    <property type="entry name" value="ALLANTOICASE"/>
    <property type="match status" value="1"/>
</dbReference>
<organism evidence="4 5">
    <name type="scientific">Mycolicibacterium murale</name>
    <dbReference type="NCBI Taxonomy" id="182220"/>
    <lineage>
        <taxon>Bacteria</taxon>
        <taxon>Bacillati</taxon>
        <taxon>Actinomycetota</taxon>
        <taxon>Actinomycetes</taxon>
        <taxon>Mycobacteriales</taxon>
        <taxon>Mycobacteriaceae</taxon>
        <taxon>Mycolicibacterium</taxon>
    </lineage>
</organism>
<dbReference type="InterPro" id="IPR005164">
    <property type="entry name" value="Allantoicase"/>
</dbReference>
<dbReference type="EMBL" id="BLKT01000003">
    <property type="protein sequence ID" value="GFG58004.1"/>
    <property type="molecule type" value="Genomic_DNA"/>
</dbReference>
<gene>
    <name evidence="4" type="primary">alc_1</name>
    <name evidence="2" type="synonym">alc</name>
    <name evidence="4" type="ORF">MMUR_21400</name>
</gene>
<dbReference type="Gene3D" id="2.60.120.260">
    <property type="entry name" value="Galactose-binding domain-like"/>
    <property type="match status" value="2"/>
</dbReference>